<sequence length="396" mass="43985">MRRGLARKRWEEGHDTELEEDGVEEGVKTLWKRENEKEGVVLGGKPTVGGCEVDGSSSRPSPLSSSSSLDGTQGGRPCWPQSPWLSSVGSRKKKGGEEAAAGAGNRFEVIAEESINAAMRDQEVKRRVMDEAHTVESGARHRLEMAKSTKNDIYERLQGCWQRCLEPTKLELHRLEKMLDDCSDVLPTAEESARRARDVARSAENIYALVRHSASHAKQAHESAREEVLFPPLLCDDYGALLRAQHRTREALAKAIQSVKNARGQVEGARAAVKNAVEIVGVEPFRRAFLADKVAEAKRRHKEVNTNYEALEVERKRAVNKEKKAAATYKEAAIRDGAAMIAFQAAQRQTARTRATFSLLTCGRGGSKRGEAERFLVREGGEEEEEVVVKEEEEEE</sequence>
<proteinExistence type="predicted"/>
<dbReference type="OrthoDB" id="10402856at2759"/>
<feature type="compositionally biased region" description="Basic and acidic residues" evidence="2">
    <location>
        <begin position="25"/>
        <end position="39"/>
    </location>
</feature>
<reference evidence="3 4" key="1">
    <citation type="journal article" date="2010" name="Nature">
        <title>The Ectocarpus genome and the independent evolution of multicellularity in brown algae.</title>
        <authorList>
            <person name="Cock J.M."/>
            <person name="Sterck L."/>
            <person name="Rouze P."/>
            <person name="Scornet D."/>
            <person name="Allen A.E."/>
            <person name="Amoutzias G."/>
            <person name="Anthouard V."/>
            <person name="Artiguenave F."/>
            <person name="Aury J.M."/>
            <person name="Badger J.H."/>
            <person name="Beszteri B."/>
            <person name="Billiau K."/>
            <person name="Bonnet E."/>
            <person name="Bothwell J.H."/>
            <person name="Bowler C."/>
            <person name="Boyen C."/>
            <person name="Brownlee C."/>
            <person name="Carrano C.J."/>
            <person name="Charrier B."/>
            <person name="Cho G.Y."/>
            <person name="Coelho S.M."/>
            <person name="Collen J."/>
            <person name="Corre E."/>
            <person name="Da Silva C."/>
            <person name="Delage L."/>
            <person name="Delaroque N."/>
            <person name="Dittami S.M."/>
            <person name="Doulbeau S."/>
            <person name="Elias M."/>
            <person name="Farnham G."/>
            <person name="Gachon C.M."/>
            <person name="Gschloessl B."/>
            <person name="Heesch S."/>
            <person name="Jabbari K."/>
            <person name="Jubin C."/>
            <person name="Kawai H."/>
            <person name="Kimura K."/>
            <person name="Kloareg B."/>
            <person name="Kupper F.C."/>
            <person name="Lang D."/>
            <person name="Le Bail A."/>
            <person name="Leblanc C."/>
            <person name="Lerouge P."/>
            <person name="Lohr M."/>
            <person name="Lopez P.J."/>
            <person name="Martens C."/>
            <person name="Maumus F."/>
            <person name="Michel G."/>
            <person name="Miranda-Saavedra D."/>
            <person name="Morales J."/>
            <person name="Moreau H."/>
            <person name="Motomura T."/>
            <person name="Nagasato C."/>
            <person name="Napoli C.A."/>
            <person name="Nelson D.R."/>
            <person name="Nyvall-Collen P."/>
            <person name="Peters A.F."/>
            <person name="Pommier C."/>
            <person name="Potin P."/>
            <person name="Poulain J."/>
            <person name="Quesneville H."/>
            <person name="Read B."/>
            <person name="Rensing S.A."/>
            <person name="Ritter A."/>
            <person name="Rousvoal S."/>
            <person name="Samanta M."/>
            <person name="Samson G."/>
            <person name="Schroeder D.C."/>
            <person name="Segurens B."/>
            <person name="Strittmatter M."/>
            <person name="Tonon T."/>
            <person name="Tregear J.W."/>
            <person name="Valentin K."/>
            <person name="von Dassow P."/>
            <person name="Yamagishi T."/>
            <person name="Van de Peer Y."/>
            <person name="Wincker P."/>
        </authorList>
    </citation>
    <scope>NUCLEOTIDE SEQUENCE [LARGE SCALE GENOMIC DNA]</scope>
    <source>
        <strain evidence="4">Ec32 / CCAP1310/4</strain>
    </source>
</reference>
<organism evidence="3 4">
    <name type="scientific">Ectocarpus siliculosus</name>
    <name type="common">Brown alga</name>
    <name type="synonym">Conferva siliculosa</name>
    <dbReference type="NCBI Taxonomy" id="2880"/>
    <lineage>
        <taxon>Eukaryota</taxon>
        <taxon>Sar</taxon>
        <taxon>Stramenopiles</taxon>
        <taxon>Ochrophyta</taxon>
        <taxon>PX clade</taxon>
        <taxon>Phaeophyceae</taxon>
        <taxon>Ectocarpales</taxon>
        <taxon>Ectocarpaceae</taxon>
        <taxon>Ectocarpus</taxon>
    </lineage>
</organism>
<keyword evidence="1" id="KW-0175">Coiled coil</keyword>
<gene>
    <name evidence="3" type="ORF">Esi_0197_0004</name>
</gene>
<dbReference type="AlphaFoldDB" id="D8LHL2"/>
<dbReference type="Proteomes" id="UP000002630">
    <property type="component" value="Linkage Group LG27"/>
</dbReference>
<protein>
    <submittedName>
        <fullName evidence="3">Uncharacterized protein</fullName>
    </submittedName>
</protein>
<evidence type="ECO:0000256" key="2">
    <source>
        <dbReference type="SAM" id="MobiDB-lite"/>
    </source>
</evidence>
<dbReference type="EMBL" id="FN649752">
    <property type="protein sequence ID" value="CBN79294.2"/>
    <property type="molecule type" value="Genomic_DNA"/>
</dbReference>
<keyword evidence="4" id="KW-1185">Reference proteome</keyword>
<dbReference type="EMBL" id="FN648372">
    <property type="protein sequence ID" value="CBN79294.2"/>
    <property type="molecule type" value="Genomic_DNA"/>
</dbReference>
<name>D8LHL2_ECTSI</name>
<evidence type="ECO:0000256" key="1">
    <source>
        <dbReference type="SAM" id="Coils"/>
    </source>
</evidence>
<feature type="region of interest" description="Disordered" evidence="2">
    <location>
        <begin position="1"/>
        <end position="102"/>
    </location>
</feature>
<feature type="compositionally biased region" description="Low complexity" evidence="2">
    <location>
        <begin position="56"/>
        <end position="69"/>
    </location>
</feature>
<evidence type="ECO:0000313" key="4">
    <source>
        <dbReference type="Proteomes" id="UP000002630"/>
    </source>
</evidence>
<evidence type="ECO:0000313" key="3">
    <source>
        <dbReference type="EMBL" id="CBN79294.2"/>
    </source>
</evidence>
<feature type="coiled-coil region" evidence="1">
    <location>
        <begin position="294"/>
        <end position="321"/>
    </location>
</feature>
<feature type="non-terminal residue" evidence="3">
    <location>
        <position position="396"/>
    </location>
</feature>
<dbReference type="InParanoid" id="D8LHL2"/>
<accession>D8LHL2</accession>